<dbReference type="Proteomes" id="UP000054350">
    <property type="component" value="Unassembled WGS sequence"/>
</dbReference>
<dbReference type="OrthoDB" id="10373364at2759"/>
<evidence type="ECO:0000313" key="1">
    <source>
        <dbReference type="EMBL" id="KNE71223.1"/>
    </source>
</evidence>
<sequence>MSLHTKFFGHLPSASSTGQFGMSDHLLAESYLADASMYHVNGLVDHGQLAVDATQRVLACYDLPARFVFHLELFDVGLDHAPQLDNKPVRGTKPYFALCEIAGWHPNTSVPNLIARLIGTSFTQLEFRFNAGLEYVVPRIAMGPRIGDLFIPLRDNCTVVTMPALKMFPFAKMKYVPLARRGLVYLMYGGATPYMAAWMLAPRGSSTSIVQKLLDAARWFARHIVCAPLDDAKALQARR</sequence>
<evidence type="ECO:0000313" key="2">
    <source>
        <dbReference type="Proteomes" id="UP000054350"/>
    </source>
</evidence>
<protein>
    <submittedName>
        <fullName evidence="1">Uncharacterized protein</fullName>
    </submittedName>
</protein>
<organism evidence="1 2">
    <name type="scientific">Allomyces macrogynus (strain ATCC 38327)</name>
    <name type="common">Allomyces javanicus var. macrogynus</name>
    <dbReference type="NCBI Taxonomy" id="578462"/>
    <lineage>
        <taxon>Eukaryota</taxon>
        <taxon>Fungi</taxon>
        <taxon>Fungi incertae sedis</taxon>
        <taxon>Blastocladiomycota</taxon>
        <taxon>Blastocladiomycetes</taxon>
        <taxon>Blastocladiales</taxon>
        <taxon>Blastocladiaceae</taxon>
        <taxon>Allomyces</taxon>
    </lineage>
</organism>
<accession>A0A0L0T8T5</accession>
<reference evidence="2" key="2">
    <citation type="submission" date="2009-11" db="EMBL/GenBank/DDBJ databases">
        <title>The Genome Sequence of Allomyces macrogynus strain ATCC 38327.</title>
        <authorList>
            <consortium name="The Broad Institute Genome Sequencing Platform"/>
            <person name="Russ C."/>
            <person name="Cuomo C."/>
            <person name="Shea T."/>
            <person name="Young S.K."/>
            <person name="Zeng Q."/>
            <person name="Koehrsen M."/>
            <person name="Haas B."/>
            <person name="Borodovsky M."/>
            <person name="Guigo R."/>
            <person name="Alvarado L."/>
            <person name="Berlin A."/>
            <person name="Borenstein D."/>
            <person name="Chen Z."/>
            <person name="Engels R."/>
            <person name="Freedman E."/>
            <person name="Gellesch M."/>
            <person name="Goldberg J."/>
            <person name="Griggs A."/>
            <person name="Gujja S."/>
            <person name="Heiman D."/>
            <person name="Hepburn T."/>
            <person name="Howarth C."/>
            <person name="Jen D."/>
            <person name="Larson L."/>
            <person name="Lewis B."/>
            <person name="Mehta T."/>
            <person name="Park D."/>
            <person name="Pearson M."/>
            <person name="Roberts A."/>
            <person name="Saif S."/>
            <person name="Shenoy N."/>
            <person name="Sisk P."/>
            <person name="Stolte C."/>
            <person name="Sykes S."/>
            <person name="Walk T."/>
            <person name="White J."/>
            <person name="Yandava C."/>
            <person name="Burger G."/>
            <person name="Gray M.W."/>
            <person name="Holland P.W.H."/>
            <person name="King N."/>
            <person name="Lang F.B.F."/>
            <person name="Roger A.J."/>
            <person name="Ruiz-Trillo I."/>
            <person name="Lander E."/>
            <person name="Nusbaum C."/>
        </authorList>
    </citation>
    <scope>NUCLEOTIDE SEQUENCE [LARGE SCALE GENOMIC DNA]</scope>
    <source>
        <strain evidence="2">ATCC 38327</strain>
    </source>
</reference>
<dbReference type="AlphaFoldDB" id="A0A0L0T8T5"/>
<dbReference type="VEuPathDB" id="FungiDB:AMAG_15878"/>
<keyword evidence="2" id="KW-1185">Reference proteome</keyword>
<reference evidence="1 2" key="1">
    <citation type="submission" date="2009-11" db="EMBL/GenBank/DDBJ databases">
        <title>Annotation of Allomyces macrogynus ATCC 38327.</title>
        <authorList>
            <consortium name="The Broad Institute Genome Sequencing Platform"/>
            <person name="Russ C."/>
            <person name="Cuomo C."/>
            <person name="Burger G."/>
            <person name="Gray M.W."/>
            <person name="Holland P.W.H."/>
            <person name="King N."/>
            <person name="Lang F.B.F."/>
            <person name="Roger A.J."/>
            <person name="Ruiz-Trillo I."/>
            <person name="Young S.K."/>
            <person name="Zeng Q."/>
            <person name="Gargeya S."/>
            <person name="Fitzgerald M."/>
            <person name="Haas B."/>
            <person name="Abouelleil A."/>
            <person name="Alvarado L."/>
            <person name="Arachchi H.M."/>
            <person name="Berlin A."/>
            <person name="Chapman S.B."/>
            <person name="Gearin G."/>
            <person name="Goldberg J."/>
            <person name="Griggs A."/>
            <person name="Gujja S."/>
            <person name="Hansen M."/>
            <person name="Heiman D."/>
            <person name="Howarth C."/>
            <person name="Larimer J."/>
            <person name="Lui A."/>
            <person name="MacDonald P.J.P."/>
            <person name="McCowen C."/>
            <person name="Montmayeur A."/>
            <person name="Murphy C."/>
            <person name="Neiman D."/>
            <person name="Pearson M."/>
            <person name="Priest M."/>
            <person name="Roberts A."/>
            <person name="Saif S."/>
            <person name="Shea T."/>
            <person name="Sisk P."/>
            <person name="Stolte C."/>
            <person name="Sykes S."/>
            <person name="Wortman J."/>
            <person name="Nusbaum C."/>
            <person name="Birren B."/>
        </authorList>
    </citation>
    <scope>NUCLEOTIDE SEQUENCE [LARGE SCALE GENOMIC DNA]</scope>
    <source>
        <strain evidence="1 2">ATCC 38327</strain>
    </source>
</reference>
<name>A0A0L0T8T5_ALLM3</name>
<dbReference type="STRING" id="578462.A0A0L0T8T5"/>
<gene>
    <name evidence="1" type="ORF">AMAG_15878</name>
</gene>
<proteinExistence type="predicted"/>
<dbReference type="EMBL" id="GG745370">
    <property type="protein sequence ID" value="KNE71223.1"/>
    <property type="molecule type" value="Genomic_DNA"/>
</dbReference>